<reference evidence="9" key="1">
    <citation type="journal article" date="2019" name="Int. J. Syst. Evol. Microbiol.">
        <title>The Global Catalogue of Microorganisms (GCM) 10K type strain sequencing project: providing services to taxonomists for standard genome sequencing and annotation.</title>
        <authorList>
            <consortium name="The Broad Institute Genomics Platform"/>
            <consortium name="The Broad Institute Genome Sequencing Center for Infectious Disease"/>
            <person name="Wu L."/>
            <person name="Ma J."/>
        </authorList>
    </citation>
    <scope>NUCLEOTIDE SEQUENCE [LARGE SCALE GENOMIC DNA]</scope>
    <source>
        <strain evidence="9">CCUG 58938</strain>
    </source>
</reference>
<dbReference type="InterPro" id="IPR050351">
    <property type="entry name" value="BphY/WalK/GraS-like"/>
</dbReference>
<dbReference type="SUPFAM" id="SSF55874">
    <property type="entry name" value="ATPase domain of HSP90 chaperone/DNA topoisomerase II/histidine kinase"/>
    <property type="match status" value="1"/>
</dbReference>
<dbReference type="RefSeq" id="WP_377574927.1">
    <property type="nucleotide sequence ID" value="NZ_JBHTKA010000001.1"/>
</dbReference>
<feature type="coiled-coil region" evidence="5">
    <location>
        <begin position="217"/>
        <end position="325"/>
    </location>
</feature>
<keyword evidence="9" id="KW-1185">Reference proteome</keyword>
<dbReference type="Proteomes" id="UP001597112">
    <property type="component" value="Unassembled WGS sequence"/>
</dbReference>
<evidence type="ECO:0000259" key="7">
    <source>
        <dbReference type="PROSITE" id="PS50109"/>
    </source>
</evidence>
<evidence type="ECO:0000256" key="1">
    <source>
        <dbReference type="ARBA" id="ARBA00000085"/>
    </source>
</evidence>
<dbReference type="PANTHER" id="PTHR42878">
    <property type="entry name" value="TWO-COMPONENT HISTIDINE KINASE"/>
    <property type="match status" value="1"/>
</dbReference>
<keyword evidence="3" id="KW-0808">Transferase</keyword>
<dbReference type="PRINTS" id="PR00344">
    <property type="entry name" value="BCTRLSENSOR"/>
</dbReference>
<keyword evidence="5" id="KW-0175">Coiled coil</keyword>
<keyword evidence="8" id="KW-0067">ATP-binding</keyword>
<dbReference type="EC" id="2.7.13.3" evidence="2"/>
<dbReference type="PANTHER" id="PTHR42878:SF15">
    <property type="entry name" value="BACTERIOPHYTOCHROME"/>
    <property type="match status" value="1"/>
</dbReference>
<evidence type="ECO:0000256" key="6">
    <source>
        <dbReference type="SAM" id="Phobius"/>
    </source>
</evidence>
<dbReference type="EMBL" id="JBHTKA010000001">
    <property type="protein sequence ID" value="MFD0998359.1"/>
    <property type="molecule type" value="Genomic_DNA"/>
</dbReference>
<feature type="transmembrane region" description="Helical" evidence="6">
    <location>
        <begin position="185"/>
        <end position="204"/>
    </location>
</feature>
<evidence type="ECO:0000256" key="2">
    <source>
        <dbReference type="ARBA" id="ARBA00012438"/>
    </source>
</evidence>
<evidence type="ECO:0000313" key="9">
    <source>
        <dbReference type="Proteomes" id="UP001597112"/>
    </source>
</evidence>
<keyword evidence="6" id="KW-0472">Membrane</keyword>
<dbReference type="InterPro" id="IPR004358">
    <property type="entry name" value="Sig_transdc_His_kin-like_C"/>
</dbReference>
<keyword evidence="4" id="KW-0418">Kinase</keyword>
<evidence type="ECO:0000256" key="4">
    <source>
        <dbReference type="ARBA" id="ARBA00022777"/>
    </source>
</evidence>
<organism evidence="8 9">
    <name type="scientific">Ohtaekwangia kribbensis</name>
    <dbReference type="NCBI Taxonomy" id="688913"/>
    <lineage>
        <taxon>Bacteria</taxon>
        <taxon>Pseudomonadati</taxon>
        <taxon>Bacteroidota</taxon>
        <taxon>Cytophagia</taxon>
        <taxon>Cytophagales</taxon>
        <taxon>Fulvivirgaceae</taxon>
        <taxon>Ohtaekwangia</taxon>
    </lineage>
</organism>
<gene>
    <name evidence="8" type="ORF">ACFQ21_03535</name>
</gene>
<dbReference type="SMART" id="SM00387">
    <property type="entry name" value="HATPase_c"/>
    <property type="match status" value="1"/>
</dbReference>
<dbReference type="InterPro" id="IPR005467">
    <property type="entry name" value="His_kinase_dom"/>
</dbReference>
<dbReference type="InterPro" id="IPR003594">
    <property type="entry name" value="HATPase_dom"/>
</dbReference>
<evidence type="ECO:0000256" key="5">
    <source>
        <dbReference type="SAM" id="Coils"/>
    </source>
</evidence>
<proteinExistence type="predicted"/>
<keyword evidence="6" id="KW-0812">Transmembrane</keyword>
<name>A0ABW3JWS0_9BACT</name>
<comment type="catalytic activity">
    <reaction evidence="1">
        <text>ATP + protein L-histidine = ADP + protein N-phospho-L-histidine.</text>
        <dbReference type="EC" id="2.7.13.3"/>
    </reaction>
</comment>
<dbReference type="PROSITE" id="PS50109">
    <property type="entry name" value="HIS_KIN"/>
    <property type="match status" value="1"/>
</dbReference>
<dbReference type="GO" id="GO:0005524">
    <property type="term" value="F:ATP binding"/>
    <property type="evidence" value="ECO:0007669"/>
    <property type="project" value="UniProtKB-KW"/>
</dbReference>
<sequence length="554" mass="64167">MKQLTHKSWINFAVSLTIVLIILNVIITLNNNRIMEENRLLQRQAEEIKVTVSQFAIIIIHNLDLGIRGYALFNHDKFLYPMHFALRDKDSLFLSVGNLLEQQGYPLDEFYQLQDSTDAYADLCVQMKKLIDDGNMDEFKRLSNQDKGYKLWLQYEKVSTKINRFEDDINSQAFTKYHTALRNNYLVQIFLFLTCVPTLLFTAFQTHKKFAIQVKLRESEAEKAVILSRQNEILERQVAERTREIQAQNRMLQSKQEEITAQNEELKAQQEEISKQKDLLESQNKKLSEAQQTILMQNKKIIAKNDSLEEEIRDRTKELIEYNQQLQQFAFIAAHNLRAPAARILGLGKVLDYASDTNEEKLIIDKLISSTHELDTVIKDLNVILEIKGNGTSFLTPVNLNEELALVMSNLEREIQGTHADIRVNFENAPVIVCVKPYIDSILFNLVSNAIKYRHPDHKLVIEVKSYPINEYICISVSDNGLGFNTETHKQNLFTLYKRFHFHVEGKGMGLYLVKTQVVAMGGKIEVESKINQGTTFRIYLRKRPPENFTMRTA</sequence>
<dbReference type="Gene3D" id="1.10.287.130">
    <property type="match status" value="1"/>
</dbReference>
<keyword evidence="8" id="KW-0547">Nucleotide-binding</keyword>
<comment type="caution">
    <text evidence="8">The sequence shown here is derived from an EMBL/GenBank/DDBJ whole genome shotgun (WGS) entry which is preliminary data.</text>
</comment>
<protein>
    <recommendedName>
        <fullName evidence="2">histidine kinase</fullName>
        <ecNumber evidence="2">2.7.13.3</ecNumber>
    </recommendedName>
</protein>
<dbReference type="InterPro" id="IPR036097">
    <property type="entry name" value="HisK_dim/P_sf"/>
</dbReference>
<dbReference type="Pfam" id="PF02518">
    <property type="entry name" value="HATPase_c"/>
    <property type="match status" value="1"/>
</dbReference>
<dbReference type="InterPro" id="IPR036890">
    <property type="entry name" value="HATPase_C_sf"/>
</dbReference>
<evidence type="ECO:0000313" key="8">
    <source>
        <dbReference type="EMBL" id="MFD0998359.1"/>
    </source>
</evidence>
<keyword evidence="6" id="KW-1133">Transmembrane helix</keyword>
<accession>A0ABW3JWS0</accession>
<feature type="transmembrane region" description="Helical" evidence="6">
    <location>
        <begin position="12"/>
        <end position="29"/>
    </location>
</feature>
<feature type="domain" description="Histidine kinase" evidence="7">
    <location>
        <begin position="332"/>
        <end position="545"/>
    </location>
</feature>
<dbReference type="SUPFAM" id="SSF47384">
    <property type="entry name" value="Homodimeric domain of signal transducing histidine kinase"/>
    <property type="match status" value="1"/>
</dbReference>
<evidence type="ECO:0000256" key="3">
    <source>
        <dbReference type="ARBA" id="ARBA00022679"/>
    </source>
</evidence>
<dbReference type="Gene3D" id="3.30.565.10">
    <property type="entry name" value="Histidine kinase-like ATPase, C-terminal domain"/>
    <property type="match status" value="1"/>
</dbReference>